<dbReference type="Pfam" id="PF00185">
    <property type="entry name" value="OTCace"/>
    <property type="match status" value="1"/>
</dbReference>
<feature type="binding site" evidence="8">
    <location>
        <begin position="248"/>
        <end position="249"/>
    </location>
    <ligand>
        <name>L-ornithine</name>
        <dbReference type="ChEBI" id="CHEBI:46911"/>
    </ligand>
</feature>
<feature type="binding site" evidence="8">
    <location>
        <position position="97"/>
    </location>
    <ligand>
        <name>carbamoyl phosphate</name>
        <dbReference type="ChEBI" id="CHEBI:58228"/>
    </ligand>
</feature>
<dbReference type="PROSITE" id="PS00097">
    <property type="entry name" value="CARBAMOYLTRANSFERASE"/>
    <property type="match status" value="1"/>
</dbReference>
<comment type="pathway">
    <text evidence="2">Amino-acid biosynthesis; L-arginine biosynthesis; L-arginine from L-ornithine and carbamoyl phosphate: step 1/3.</text>
</comment>
<dbReference type="InterPro" id="IPR006131">
    <property type="entry name" value="Asp_carbamoyltransf_Asp/Orn-bd"/>
</dbReference>
<comment type="catalytic activity">
    <reaction evidence="7 8">
        <text>carbamoyl phosphate + L-ornithine = L-citrulline + phosphate + H(+)</text>
        <dbReference type="Rhea" id="RHEA:19513"/>
        <dbReference type="ChEBI" id="CHEBI:15378"/>
        <dbReference type="ChEBI" id="CHEBI:43474"/>
        <dbReference type="ChEBI" id="CHEBI:46911"/>
        <dbReference type="ChEBI" id="CHEBI:57743"/>
        <dbReference type="ChEBI" id="CHEBI:58228"/>
        <dbReference type="EC" id="2.1.3.3"/>
    </reaction>
</comment>
<evidence type="ECO:0000256" key="6">
    <source>
        <dbReference type="ARBA" id="ARBA00022679"/>
    </source>
</evidence>
<organism evidence="11 12">
    <name type="scientific">Evansella vedderi</name>
    <dbReference type="NCBI Taxonomy" id="38282"/>
    <lineage>
        <taxon>Bacteria</taxon>
        <taxon>Bacillati</taxon>
        <taxon>Bacillota</taxon>
        <taxon>Bacilli</taxon>
        <taxon>Bacillales</taxon>
        <taxon>Bacillaceae</taxon>
        <taxon>Evansella</taxon>
    </lineage>
</organism>
<dbReference type="InterPro" id="IPR002292">
    <property type="entry name" value="Orn/put_carbamltrans"/>
</dbReference>
<evidence type="ECO:0000256" key="7">
    <source>
        <dbReference type="ARBA" id="ARBA00048772"/>
    </source>
</evidence>
<dbReference type="NCBIfam" id="NF001986">
    <property type="entry name" value="PRK00779.1"/>
    <property type="match status" value="1"/>
</dbReference>
<dbReference type="PANTHER" id="PTHR45753">
    <property type="entry name" value="ORNITHINE CARBAMOYLTRANSFERASE, MITOCHONDRIAL"/>
    <property type="match status" value="1"/>
</dbReference>
<feature type="binding site" evidence="8">
    <location>
        <position position="180"/>
    </location>
    <ligand>
        <name>L-ornithine</name>
        <dbReference type="ChEBI" id="CHEBI:46911"/>
    </ligand>
</feature>
<evidence type="ECO:0000256" key="2">
    <source>
        <dbReference type="ARBA" id="ARBA00004975"/>
    </source>
</evidence>
<evidence type="ECO:0000256" key="8">
    <source>
        <dbReference type="HAMAP-Rule" id="MF_01109"/>
    </source>
</evidence>
<feature type="binding site" evidence="8">
    <location>
        <position position="312"/>
    </location>
    <ligand>
        <name>carbamoyl phosphate</name>
        <dbReference type="ChEBI" id="CHEBI:58228"/>
    </ligand>
</feature>
<dbReference type="InterPro" id="IPR006132">
    <property type="entry name" value="Asp/Orn_carbamoyltranf_P-bd"/>
</dbReference>
<dbReference type="NCBIfam" id="TIGR00658">
    <property type="entry name" value="orni_carb_tr"/>
    <property type="match status" value="1"/>
</dbReference>
<evidence type="ECO:0000256" key="3">
    <source>
        <dbReference type="ARBA" id="ARBA00007805"/>
    </source>
</evidence>
<evidence type="ECO:0000256" key="1">
    <source>
        <dbReference type="ARBA" id="ARBA00003822"/>
    </source>
</evidence>
<keyword evidence="12" id="KW-1185">Reference proteome</keyword>
<dbReference type="Proteomes" id="UP001230005">
    <property type="component" value="Unassembled WGS sequence"/>
</dbReference>
<dbReference type="RefSeq" id="WP_307329904.1">
    <property type="nucleotide sequence ID" value="NZ_JAUSUG010000021.1"/>
</dbReference>
<dbReference type="HAMAP" id="MF_01109">
    <property type="entry name" value="OTCase"/>
    <property type="match status" value="1"/>
</dbReference>
<dbReference type="Pfam" id="PF02729">
    <property type="entry name" value="OTCace_N"/>
    <property type="match status" value="1"/>
</dbReference>
<reference evidence="11 12" key="1">
    <citation type="submission" date="2023-07" db="EMBL/GenBank/DDBJ databases">
        <title>Genomic Encyclopedia of Type Strains, Phase IV (KMG-IV): sequencing the most valuable type-strain genomes for metagenomic binning, comparative biology and taxonomic classification.</title>
        <authorList>
            <person name="Goeker M."/>
        </authorList>
    </citation>
    <scope>NUCLEOTIDE SEQUENCE [LARGE SCALE GENOMIC DNA]</scope>
    <source>
        <strain evidence="11 12">DSM 9768</strain>
    </source>
</reference>
<comment type="caution">
    <text evidence="11">The sequence shown here is derived from an EMBL/GenBank/DDBJ whole genome shotgun (WGS) entry which is preliminary data.</text>
</comment>
<dbReference type="InterPro" id="IPR006130">
    <property type="entry name" value="Asp/Orn_carbamoylTrfase"/>
</dbReference>
<dbReference type="EMBL" id="JAUSUG010000021">
    <property type="protein sequence ID" value="MDQ0256956.1"/>
    <property type="molecule type" value="Genomic_DNA"/>
</dbReference>
<comment type="subcellular location">
    <subcellularLocation>
        <location evidence="8">Cytoplasm</location>
    </subcellularLocation>
</comment>
<dbReference type="SUPFAM" id="SSF53671">
    <property type="entry name" value="Aspartate/ornithine carbamoyltransferase"/>
    <property type="match status" value="1"/>
</dbReference>
<dbReference type="PRINTS" id="PR00102">
    <property type="entry name" value="OTCASE"/>
</dbReference>
<evidence type="ECO:0000256" key="5">
    <source>
        <dbReference type="ARBA" id="ARBA00016634"/>
    </source>
</evidence>
<feature type="binding site" evidence="8">
    <location>
        <begin position="284"/>
        <end position="285"/>
    </location>
    <ligand>
        <name>carbamoyl phosphate</name>
        <dbReference type="ChEBI" id="CHEBI:58228"/>
    </ligand>
</feature>
<feature type="binding site" evidence="8">
    <location>
        <begin position="148"/>
        <end position="151"/>
    </location>
    <ligand>
        <name>carbamoyl phosphate</name>
        <dbReference type="ChEBI" id="CHEBI:58228"/>
    </ligand>
</feature>
<dbReference type="InterPro" id="IPR024904">
    <property type="entry name" value="OTCase_ArgI"/>
</dbReference>
<dbReference type="PANTHER" id="PTHR45753:SF3">
    <property type="entry name" value="ORNITHINE TRANSCARBAMYLASE, MITOCHONDRIAL"/>
    <property type="match status" value="1"/>
</dbReference>
<feature type="binding site" evidence="8">
    <location>
        <begin position="70"/>
        <end position="73"/>
    </location>
    <ligand>
        <name>carbamoyl phosphate</name>
        <dbReference type="ChEBI" id="CHEBI:58228"/>
    </ligand>
</feature>
<evidence type="ECO:0000259" key="9">
    <source>
        <dbReference type="Pfam" id="PF00185"/>
    </source>
</evidence>
<feature type="binding site" evidence="8">
    <location>
        <position position="244"/>
    </location>
    <ligand>
        <name>L-ornithine</name>
        <dbReference type="ChEBI" id="CHEBI:46911"/>
    </ligand>
</feature>
<proteinExistence type="inferred from homology"/>
<accession>A0ABU0A0E0</accession>
<feature type="domain" description="Aspartate/ornithine carbamoyltransferase Asp/Orn-binding" evidence="9">
    <location>
        <begin position="167"/>
        <end position="322"/>
    </location>
</feature>
<dbReference type="Gene3D" id="3.40.50.1370">
    <property type="entry name" value="Aspartate/ornithine carbamoyltransferase"/>
    <property type="match status" value="2"/>
</dbReference>
<gene>
    <name evidence="11" type="ORF">J2S74_004401</name>
</gene>
<evidence type="ECO:0000259" key="10">
    <source>
        <dbReference type="Pfam" id="PF02729"/>
    </source>
</evidence>
<keyword evidence="8" id="KW-0963">Cytoplasm</keyword>
<evidence type="ECO:0000313" key="11">
    <source>
        <dbReference type="EMBL" id="MDQ0256956.1"/>
    </source>
</evidence>
<evidence type="ECO:0000256" key="4">
    <source>
        <dbReference type="ARBA" id="ARBA00013007"/>
    </source>
</evidence>
<dbReference type="PRINTS" id="PR00100">
    <property type="entry name" value="AOTCASE"/>
</dbReference>
<protein>
    <recommendedName>
        <fullName evidence="5 8">Ornithine carbamoyltransferase</fullName>
        <shortName evidence="8">OTCase</shortName>
        <ecNumber evidence="4 8">2.1.3.3</ecNumber>
    </recommendedName>
</protein>
<feature type="binding site" evidence="8">
    <location>
        <position position="121"/>
    </location>
    <ligand>
        <name>carbamoyl phosphate</name>
        <dbReference type="ChEBI" id="CHEBI:58228"/>
    </ligand>
</feature>
<feature type="domain" description="Aspartate/ornithine carbamoyltransferase carbamoyl-P binding" evidence="10">
    <location>
        <begin position="21"/>
        <end position="161"/>
    </location>
</feature>
<sequence length="326" mass="35892">MSTVQNIKDNKLAIEQKLRGKDFLTLAELESEEIHYLLQEALDLKKKQKQGIPTPYLQGKTLGMIFEKSSTRTRVSFEVGMLQLGGHAIFLSSKDLQLGRGESIYDTANVLARYVDGIMIRTFEHEKVEELAMHSSVPVINGLSDTHHPAQVLADLLTILEHKGKLKGLTLSYVGDGNNNVAHSLMEGAAKVGMNISMACPVGYEPSGEILQGVNEVAKQQGSKVIVGNDPKAAVKDADVIVTDVWASMGQEEEQAVRLEALQPFQVNSELCSLAKEDFIFLHCLPAHREEEVTAEIIDGPHSVVFDEAENRLHAQKALLKVLMKD</sequence>
<dbReference type="GO" id="GO:0004585">
    <property type="term" value="F:ornithine carbamoyltransferase activity"/>
    <property type="evidence" value="ECO:0007669"/>
    <property type="project" value="UniProtKB-EC"/>
</dbReference>
<comment type="similarity">
    <text evidence="3 8">Belongs to the aspartate/ornithine carbamoyltransferase superfamily. OTCase family.</text>
</comment>
<dbReference type="InterPro" id="IPR036901">
    <property type="entry name" value="Asp/Orn_carbamoylTrfase_sf"/>
</dbReference>
<dbReference type="EC" id="2.1.3.3" evidence="4 8"/>
<evidence type="ECO:0000313" key="12">
    <source>
        <dbReference type="Proteomes" id="UP001230005"/>
    </source>
</evidence>
<name>A0ABU0A0E0_9BACI</name>
<keyword evidence="6 8" id="KW-0808">Transferase</keyword>
<comment type="function">
    <text evidence="1">Reversibly catalyzes the transfer of the carbamoyl group from carbamoyl phosphate (CP) to the N(epsilon) atom of ornithine (ORN) to produce L-citrulline.</text>
</comment>